<protein>
    <submittedName>
        <fullName evidence="1">Uncharacterized protein</fullName>
    </submittedName>
</protein>
<organism evidence="1 2">
    <name type="scientific">Diphasiastrum complanatum</name>
    <name type="common">Issler's clubmoss</name>
    <name type="synonym">Lycopodium complanatum</name>
    <dbReference type="NCBI Taxonomy" id="34168"/>
    <lineage>
        <taxon>Eukaryota</taxon>
        <taxon>Viridiplantae</taxon>
        <taxon>Streptophyta</taxon>
        <taxon>Embryophyta</taxon>
        <taxon>Tracheophyta</taxon>
        <taxon>Lycopodiopsida</taxon>
        <taxon>Lycopodiales</taxon>
        <taxon>Lycopodiaceae</taxon>
        <taxon>Lycopodioideae</taxon>
        <taxon>Diphasiastrum</taxon>
    </lineage>
</organism>
<dbReference type="Proteomes" id="UP001162992">
    <property type="component" value="Chromosome 1"/>
</dbReference>
<gene>
    <name evidence="1" type="ORF">O6H91_01G165800</name>
</gene>
<evidence type="ECO:0000313" key="1">
    <source>
        <dbReference type="EMBL" id="KAJ7571533.1"/>
    </source>
</evidence>
<name>A0ACC2EYH8_DIPCM</name>
<dbReference type="EMBL" id="CM055092">
    <property type="protein sequence ID" value="KAJ7571533.1"/>
    <property type="molecule type" value="Genomic_DNA"/>
</dbReference>
<evidence type="ECO:0000313" key="2">
    <source>
        <dbReference type="Proteomes" id="UP001162992"/>
    </source>
</evidence>
<sequence length="183" mass="21284">MGRDKSQPEEEKEEEKEEEEVARLEQEVVDLGARLKKVREKGPAELRLLLQESLKNKRPSLRTDVSSNEAQVKEQALQTGKEEGHFEESLAQIEYLKSRLSELISALPDLLWRINNCTHELDKRMKKLEKRKKSYLSFAEDALEVMKDDDLLHSLLQIKEELGLEEKKQRLGAVIREAQVEHI</sequence>
<proteinExistence type="predicted"/>
<reference evidence="2" key="1">
    <citation type="journal article" date="2024" name="Proc. Natl. Acad. Sci. U.S.A.">
        <title>Extraordinary preservation of gene collinearity over three hundred million years revealed in homosporous lycophytes.</title>
        <authorList>
            <person name="Li C."/>
            <person name="Wickell D."/>
            <person name="Kuo L.Y."/>
            <person name="Chen X."/>
            <person name="Nie B."/>
            <person name="Liao X."/>
            <person name="Peng D."/>
            <person name="Ji J."/>
            <person name="Jenkins J."/>
            <person name="Williams M."/>
            <person name="Shu S."/>
            <person name="Plott C."/>
            <person name="Barry K."/>
            <person name="Rajasekar S."/>
            <person name="Grimwood J."/>
            <person name="Han X."/>
            <person name="Sun S."/>
            <person name="Hou Z."/>
            <person name="He W."/>
            <person name="Dai G."/>
            <person name="Sun C."/>
            <person name="Schmutz J."/>
            <person name="Leebens-Mack J.H."/>
            <person name="Li F.W."/>
            <person name="Wang L."/>
        </authorList>
    </citation>
    <scope>NUCLEOTIDE SEQUENCE [LARGE SCALE GENOMIC DNA]</scope>
    <source>
        <strain evidence="2">cv. PW_Plant_1</strain>
    </source>
</reference>
<keyword evidence="2" id="KW-1185">Reference proteome</keyword>
<accession>A0ACC2EYH8</accession>
<comment type="caution">
    <text evidence="1">The sequence shown here is derived from an EMBL/GenBank/DDBJ whole genome shotgun (WGS) entry which is preliminary data.</text>
</comment>